<feature type="transmembrane region" description="Helical" evidence="1">
    <location>
        <begin position="185"/>
        <end position="206"/>
    </location>
</feature>
<feature type="transmembrane region" description="Helical" evidence="1">
    <location>
        <begin position="65"/>
        <end position="88"/>
    </location>
</feature>
<keyword evidence="1" id="KW-0472">Membrane</keyword>
<keyword evidence="3" id="KW-1185">Reference proteome</keyword>
<evidence type="ECO:0000256" key="1">
    <source>
        <dbReference type="SAM" id="Phobius"/>
    </source>
</evidence>
<keyword evidence="1" id="KW-0812">Transmembrane</keyword>
<name>A0A5N0TDM7_9MICO</name>
<evidence type="ECO:0000313" key="2">
    <source>
        <dbReference type="EMBL" id="KAA9132187.1"/>
    </source>
</evidence>
<comment type="caution">
    <text evidence="2">The sequence shown here is derived from an EMBL/GenBank/DDBJ whole genome shotgun (WGS) entry which is preliminary data.</text>
</comment>
<evidence type="ECO:0000313" key="3">
    <source>
        <dbReference type="Proteomes" id="UP000326838"/>
    </source>
</evidence>
<protein>
    <submittedName>
        <fullName evidence="2">ABC transporter permease</fullName>
    </submittedName>
</protein>
<proteinExistence type="predicted"/>
<reference evidence="3" key="1">
    <citation type="submission" date="2019-09" db="EMBL/GenBank/DDBJ databases">
        <title>Mumia zhuanghuii sp. nov. isolated from the intestinal contents of plateau pika (Ochotona curzoniae) in the Qinghai-Tibet plateau of China.</title>
        <authorList>
            <person name="Tian Z."/>
        </authorList>
    </citation>
    <scope>NUCLEOTIDE SEQUENCE [LARGE SCALE GENOMIC DNA]</scope>
    <source>
        <strain evidence="3">L-033</strain>
    </source>
</reference>
<feature type="transmembrane region" description="Helical" evidence="1">
    <location>
        <begin position="153"/>
        <end position="178"/>
    </location>
</feature>
<feature type="transmembrane region" description="Helical" evidence="1">
    <location>
        <begin position="20"/>
        <end position="45"/>
    </location>
</feature>
<organism evidence="2 3">
    <name type="scientific">Microbacterium caowuchunii</name>
    <dbReference type="NCBI Taxonomy" id="2614638"/>
    <lineage>
        <taxon>Bacteria</taxon>
        <taxon>Bacillati</taxon>
        <taxon>Actinomycetota</taxon>
        <taxon>Actinomycetes</taxon>
        <taxon>Micrococcales</taxon>
        <taxon>Microbacteriaceae</taxon>
        <taxon>Microbacterium</taxon>
    </lineage>
</organism>
<gene>
    <name evidence="2" type="ORF">F6B40_10765</name>
</gene>
<sequence>MSIAHATRSELTKQFSTSIWWILAIVLAGYVGLTATGLAFTIGAVASGAIGDAQGVPVGEGAASVLYSLASSIGYVFPVLIGTLLVTGEFRHQTLTPTFLATPRRGRVLLAKLIAGAVMGVLYAAVAIVVTAGPSAGVLAAFGLETGLGASETWALLGRIVIAFVLWVFVGVGIGLVVRNQVAAIVIVLAFTQFVEPLLRFGGAFVTQLGDIAAYLPGAASDALVGASIFSTAGMGSETGLEWWAGGLVLLAYGVVLVIAGHLFSWRRDIT</sequence>
<dbReference type="AlphaFoldDB" id="A0A5N0TDM7"/>
<keyword evidence="1" id="KW-1133">Transmembrane helix</keyword>
<feature type="transmembrane region" description="Helical" evidence="1">
    <location>
        <begin position="243"/>
        <end position="264"/>
    </location>
</feature>
<dbReference type="EMBL" id="VYUY01000015">
    <property type="protein sequence ID" value="KAA9132187.1"/>
    <property type="molecule type" value="Genomic_DNA"/>
</dbReference>
<accession>A0A5N0TDM7</accession>
<dbReference type="Proteomes" id="UP000326838">
    <property type="component" value="Unassembled WGS sequence"/>
</dbReference>
<feature type="transmembrane region" description="Helical" evidence="1">
    <location>
        <begin position="109"/>
        <end position="133"/>
    </location>
</feature>
<dbReference type="RefSeq" id="WP_150893852.1">
    <property type="nucleotide sequence ID" value="NZ_VYUY01000015.1"/>
</dbReference>